<evidence type="ECO:0008006" key="5">
    <source>
        <dbReference type="Google" id="ProtNLM"/>
    </source>
</evidence>
<evidence type="ECO:0000256" key="1">
    <source>
        <dbReference type="ARBA" id="ARBA00022741"/>
    </source>
</evidence>
<dbReference type="GO" id="GO:0015937">
    <property type="term" value="P:coenzyme A biosynthetic process"/>
    <property type="evidence" value="ECO:0007669"/>
    <property type="project" value="UniProtKB-KW"/>
</dbReference>
<dbReference type="GO" id="GO:0005524">
    <property type="term" value="F:ATP binding"/>
    <property type="evidence" value="ECO:0007669"/>
    <property type="project" value="UniProtKB-KW"/>
</dbReference>
<name>X1TJU2_9ZZZZ</name>
<evidence type="ECO:0000256" key="3">
    <source>
        <dbReference type="ARBA" id="ARBA00022993"/>
    </source>
</evidence>
<dbReference type="PANTHER" id="PTHR12280">
    <property type="entry name" value="PANTOTHENATE KINASE"/>
    <property type="match status" value="1"/>
</dbReference>
<sequence>MIIGIDIGGTTTDIVGFKEGKIIRPLTIKANDPITSAAGALGKYTDQNKFKLSDIKTIGITGVGSSYIESGILGIPVQKVDEFISIGYGGKFLSGINKAIVVSMGTGTAIVQVDDGNISHWGGSGVGGGTLIGLAKKILNTTDIEIITGKAKKGSVGKVDLTVGDIMDGSINTLPSTVTASNFGKSLDDASENDFAIAIINLVCQTIGIIAISAARATNNNDIVLTGKLAILPQAKAI</sequence>
<dbReference type="EMBL" id="BARW01006342">
    <property type="protein sequence ID" value="GAI87855.1"/>
    <property type="molecule type" value="Genomic_DNA"/>
</dbReference>
<organism evidence="4">
    <name type="scientific">marine sediment metagenome</name>
    <dbReference type="NCBI Taxonomy" id="412755"/>
    <lineage>
        <taxon>unclassified sequences</taxon>
        <taxon>metagenomes</taxon>
        <taxon>ecological metagenomes</taxon>
    </lineage>
</organism>
<dbReference type="CDD" id="cd24085">
    <property type="entry name" value="ASKHA_NBD_PanK-II_bac"/>
    <property type="match status" value="1"/>
</dbReference>
<dbReference type="AlphaFoldDB" id="X1TJU2"/>
<dbReference type="Gene3D" id="3.30.420.40">
    <property type="match status" value="1"/>
</dbReference>
<keyword evidence="2" id="KW-0067">ATP-binding</keyword>
<accession>X1TJU2</accession>
<dbReference type="GO" id="GO:0004594">
    <property type="term" value="F:pantothenate kinase activity"/>
    <property type="evidence" value="ECO:0007669"/>
    <property type="project" value="TreeGrafter"/>
</dbReference>
<dbReference type="PANTHER" id="PTHR12280:SF20">
    <property type="entry name" value="4'-PHOSPHOPANTETHEINE PHOSPHATASE"/>
    <property type="match status" value="1"/>
</dbReference>
<dbReference type="InterPro" id="IPR043129">
    <property type="entry name" value="ATPase_NBD"/>
</dbReference>
<dbReference type="InterPro" id="IPR004567">
    <property type="entry name" value="Type_II_PanK"/>
</dbReference>
<keyword evidence="1" id="KW-0547">Nucleotide-binding</keyword>
<protein>
    <recommendedName>
        <fullName evidence="5">Pantothenate kinase</fullName>
    </recommendedName>
</protein>
<dbReference type="GO" id="GO:0005829">
    <property type="term" value="C:cytosol"/>
    <property type="evidence" value="ECO:0007669"/>
    <property type="project" value="TreeGrafter"/>
</dbReference>
<evidence type="ECO:0000313" key="4">
    <source>
        <dbReference type="EMBL" id="GAI87855.1"/>
    </source>
</evidence>
<gene>
    <name evidence="4" type="ORF">S12H4_13315</name>
</gene>
<dbReference type="SUPFAM" id="SSF53067">
    <property type="entry name" value="Actin-like ATPase domain"/>
    <property type="match status" value="1"/>
</dbReference>
<keyword evidence="3" id="KW-0173">Coenzyme A biosynthesis</keyword>
<reference evidence="4" key="1">
    <citation type="journal article" date="2014" name="Front. Microbiol.">
        <title>High frequency of phylogenetically diverse reductive dehalogenase-homologous genes in deep subseafloor sedimentary metagenomes.</title>
        <authorList>
            <person name="Kawai M."/>
            <person name="Futagami T."/>
            <person name="Toyoda A."/>
            <person name="Takaki Y."/>
            <person name="Nishi S."/>
            <person name="Hori S."/>
            <person name="Arai W."/>
            <person name="Tsubouchi T."/>
            <person name="Morono Y."/>
            <person name="Uchiyama I."/>
            <person name="Ito T."/>
            <person name="Fujiyama A."/>
            <person name="Inagaki F."/>
            <person name="Takami H."/>
        </authorList>
    </citation>
    <scope>NUCLEOTIDE SEQUENCE</scope>
    <source>
        <strain evidence="4">Expedition CK06-06</strain>
    </source>
</reference>
<proteinExistence type="predicted"/>
<dbReference type="Pfam" id="PF03630">
    <property type="entry name" value="Fumble"/>
    <property type="match status" value="1"/>
</dbReference>
<evidence type="ECO:0000256" key="2">
    <source>
        <dbReference type="ARBA" id="ARBA00022840"/>
    </source>
</evidence>
<comment type="caution">
    <text evidence="4">The sequence shown here is derived from an EMBL/GenBank/DDBJ whole genome shotgun (WGS) entry which is preliminary data.</text>
</comment>